<dbReference type="EMBL" id="JAKHPW010000016">
    <property type="protein sequence ID" value="MCZ3622823.1"/>
    <property type="molecule type" value="Genomic_DNA"/>
</dbReference>
<dbReference type="InterPro" id="IPR013762">
    <property type="entry name" value="Integrase-like_cat_sf"/>
</dbReference>
<reference evidence="3" key="1">
    <citation type="submission" date="2022-01" db="EMBL/GenBank/DDBJ databases">
        <title>STING isolate genome collection.</title>
        <authorList>
            <person name="France M."/>
            <person name="Rutt L."/>
            <person name="Humphrys M."/>
            <person name="Ravel J."/>
        </authorList>
    </citation>
    <scope>NUCLEOTIDE SEQUENCE</scope>
    <source>
        <strain evidence="3">C0081E5</strain>
    </source>
</reference>
<dbReference type="Gene3D" id="1.10.443.10">
    <property type="entry name" value="Intergrase catalytic core"/>
    <property type="match status" value="1"/>
</dbReference>
<gene>
    <name evidence="2" type="ORF">L2772_08195</name>
    <name evidence="3" type="ORF">L2Z99_07955</name>
</gene>
<dbReference type="SUPFAM" id="SSF56349">
    <property type="entry name" value="DNA breaking-rejoining enzymes"/>
    <property type="match status" value="1"/>
</dbReference>
<evidence type="ECO:0000313" key="3">
    <source>
        <dbReference type="EMBL" id="MCZ9678983.1"/>
    </source>
</evidence>
<sequence>MTQSGIPLGQANMNTLIKKIAKIIGVNSSASKISMYTCRHTQATKLGNTPGMSYPWAASRLGHTVDMFMKTYVHVDQDRSQTMMDLLALSTSNTINK</sequence>
<evidence type="ECO:0008006" key="6">
    <source>
        <dbReference type="Google" id="ProtNLM"/>
    </source>
</evidence>
<dbReference type="GO" id="GO:0015074">
    <property type="term" value="P:DNA integration"/>
    <property type="evidence" value="ECO:0007669"/>
    <property type="project" value="InterPro"/>
</dbReference>
<protein>
    <recommendedName>
        <fullName evidence="6">Tyr recombinase domain-containing protein</fullName>
    </recommendedName>
</protein>
<dbReference type="AlphaFoldDB" id="A0AAW5X014"/>
<evidence type="ECO:0000313" key="5">
    <source>
        <dbReference type="Proteomes" id="UP001211566"/>
    </source>
</evidence>
<dbReference type="RefSeq" id="WP_269255160.1">
    <property type="nucleotide sequence ID" value="NZ_JAKHEY010000017.1"/>
</dbReference>
<proteinExistence type="predicted"/>
<reference evidence="2 4" key="2">
    <citation type="submission" date="2022-01" db="EMBL/GenBank/DDBJ databases">
        <title>VMRC isolate genome collection.</title>
        <authorList>
            <person name="France M."/>
            <person name="Rutt L."/>
            <person name="Humphrys M."/>
            <person name="Ravel J."/>
        </authorList>
    </citation>
    <scope>NUCLEOTIDE SEQUENCE [LARGE SCALE GENOMIC DNA]</scope>
    <source>
        <strain evidence="2 4">C0172B4</strain>
    </source>
</reference>
<dbReference type="GO" id="GO:0003677">
    <property type="term" value="F:DNA binding"/>
    <property type="evidence" value="ECO:0007669"/>
    <property type="project" value="InterPro"/>
</dbReference>
<dbReference type="Proteomes" id="UP001211566">
    <property type="component" value="Unassembled WGS sequence"/>
</dbReference>
<dbReference type="EMBL" id="JAKHEY010000017">
    <property type="protein sequence ID" value="MCZ9678983.1"/>
    <property type="molecule type" value="Genomic_DNA"/>
</dbReference>
<dbReference type="GO" id="GO:0006310">
    <property type="term" value="P:DNA recombination"/>
    <property type="evidence" value="ECO:0007669"/>
    <property type="project" value="UniProtKB-KW"/>
</dbReference>
<accession>A0AAW5X014</accession>
<dbReference type="Proteomes" id="UP001211420">
    <property type="component" value="Unassembled WGS sequence"/>
</dbReference>
<dbReference type="InterPro" id="IPR011010">
    <property type="entry name" value="DNA_brk_join_enz"/>
</dbReference>
<comment type="caution">
    <text evidence="3">The sequence shown here is derived from an EMBL/GenBank/DDBJ whole genome shotgun (WGS) entry which is preliminary data.</text>
</comment>
<organism evidence="3 5">
    <name type="scientific">Lactobacillus mulieris</name>
    <dbReference type="NCBI Taxonomy" id="2508708"/>
    <lineage>
        <taxon>Bacteria</taxon>
        <taxon>Bacillati</taxon>
        <taxon>Bacillota</taxon>
        <taxon>Bacilli</taxon>
        <taxon>Lactobacillales</taxon>
        <taxon>Lactobacillaceae</taxon>
        <taxon>Lactobacillus</taxon>
    </lineage>
</organism>
<name>A0AAW5X014_9LACO</name>
<evidence type="ECO:0000313" key="2">
    <source>
        <dbReference type="EMBL" id="MCZ3622823.1"/>
    </source>
</evidence>
<evidence type="ECO:0000313" key="4">
    <source>
        <dbReference type="Proteomes" id="UP001211420"/>
    </source>
</evidence>
<evidence type="ECO:0000256" key="1">
    <source>
        <dbReference type="ARBA" id="ARBA00023172"/>
    </source>
</evidence>
<keyword evidence="1" id="KW-0233">DNA recombination</keyword>
<keyword evidence="4" id="KW-1185">Reference proteome</keyword>